<evidence type="ECO:0000313" key="2">
    <source>
        <dbReference type="Proteomes" id="UP000183567"/>
    </source>
</evidence>
<dbReference type="EMBL" id="LVVM01005740">
    <property type="protein sequence ID" value="OJA09861.1"/>
    <property type="molecule type" value="Genomic_DNA"/>
</dbReference>
<proteinExistence type="predicted"/>
<dbReference type="OrthoDB" id="341486at2759"/>
<comment type="caution">
    <text evidence="1">The sequence shown here is derived from an EMBL/GenBank/DDBJ whole genome shotgun (WGS) entry which is preliminary data.</text>
</comment>
<name>A0A1J8PLR9_9AGAM</name>
<reference evidence="1 2" key="1">
    <citation type="submission" date="2016-03" db="EMBL/GenBank/DDBJ databases">
        <title>Comparative genomics of the ectomycorrhizal sister species Rhizopogon vinicolor and Rhizopogon vesiculosus (Basidiomycota: Boletales) reveals a divergence of the mating type B locus.</title>
        <authorList>
            <person name="Mujic A.B."/>
            <person name="Kuo A."/>
            <person name="Tritt A."/>
            <person name="Lipzen A."/>
            <person name="Chen C."/>
            <person name="Johnson J."/>
            <person name="Sharma A."/>
            <person name="Barry K."/>
            <person name="Grigoriev I.V."/>
            <person name="Spatafora J.W."/>
        </authorList>
    </citation>
    <scope>NUCLEOTIDE SEQUENCE [LARGE SCALE GENOMIC DNA]</scope>
    <source>
        <strain evidence="1 2">AM-OR11-056</strain>
    </source>
</reference>
<dbReference type="Proteomes" id="UP000183567">
    <property type="component" value="Unassembled WGS sequence"/>
</dbReference>
<dbReference type="STRING" id="180088.A0A1J8PLR9"/>
<dbReference type="InterPro" id="IPR037593">
    <property type="entry name" value="MIOS/Sea4"/>
</dbReference>
<dbReference type="PANTHER" id="PTHR16453">
    <property type="entry name" value="WD40 DOMAIN-CONTAINING PROTEIN MIO FAMILY MEMBER"/>
    <property type="match status" value="1"/>
</dbReference>
<dbReference type="PANTHER" id="PTHR16453:SF9">
    <property type="entry name" value="GATOR COMPLEX PROTEIN MIOS"/>
    <property type="match status" value="1"/>
</dbReference>
<organism evidence="1 2">
    <name type="scientific">Rhizopogon vesiculosus</name>
    <dbReference type="NCBI Taxonomy" id="180088"/>
    <lineage>
        <taxon>Eukaryota</taxon>
        <taxon>Fungi</taxon>
        <taxon>Dikarya</taxon>
        <taxon>Basidiomycota</taxon>
        <taxon>Agaricomycotina</taxon>
        <taxon>Agaricomycetes</taxon>
        <taxon>Agaricomycetidae</taxon>
        <taxon>Boletales</taxon>
        <taxon>Suillineae</taxon>
        <taxon>Rhizopogonaceae</taxon>
        <taxon>Rhizopogon</taxon>
    </lineage>
</organism>
<dbReference type="AlphaFoldDB" id="A0A1J8PLR9"/>
<dbReference type="GO" id="GO:0005737">
    <property type="term" value="C:cytoplasm"/>
    <property type="evidence" value="ECO:0007669"/>
    <property type="project" value="TreeGrafter"/>
</dbReference>
<protein>
    <submittedName>
        <fullName evidence="1">Uncharacterized protein</fullName>
    </submittedName>
</protein>
<evidence type="ECO:0000313" key="1">
    <source>
        <dbReference type="EMBL" id="OJA09861.1"/>
    </source>
</evidence>
<sequence length="165" mass="18798">MRSNDEMYNIVSGTLAALIPSGTPSNELRDHTEHLIVRLRDPYFRLMLTQLASKDWFEVIKEELLPLRERLAIAFQFLEDKALSFYLRRTTDCACTRGDIEGLIIAGLTPTGMDMLQGYVREMCRPLRSSVPMHPTQNLQMRVQSGGWRRIETGSSSSTIALHLI</sequence>
<dbReference type="GO" id="GO:1904263">
    <property type="term" value="P:positive regulation of TORC1 signaling"/>
    <property type="evidence" value="ECO:0007669"/>
    <property type="project" value="TreeGrafter"/>
</dbReference>
<gene>
    <name evidence="1" type="ORF">AZE42_06255</name>
</gene>
<accession>A0A1J8PLR9</accession>
<keyword evidence="2" id="KW-1185">Reference proteome</keyword>